<dbReference type="EMBL" id="JASNVW010000003">
    <property type="protein sequence ID" value="MDK6029038.1"/>
    <property type="molecule type" value="Genomic_DNA"/>
</dbReference>
<sequence>MSRKWLYVFILLGLTSLTADMVYEGGRSVGGSYIEFLGGSAIASAIASSGDLIGYGLRFVSAFLASVFASSAIFWGFTIFGYAITALSIPLLSYASSWQWATTLILLERVGKGIRSPVRDVILAEVSEKIGRGKGFGIHELMDQIGAVGGPVIVSVVLAFYGYRVAFAALLIPGVASIAFILTSYALYPTIKAVEISPPRIGFRGMGKRFWIYIASMTFLSLGYIHWMVISYYLRYWNVLTDAEIALAYMLAMLTDAAIAVPIGVMYDKLKFRSLYIAPPSALGAALILLLNAANPNKIMAYVSAALWGVTMGCFETIMRASIADILPPERRAMGYGIFGLIYGISWTVGAFVFVFLLQTSITFAATYVVLMQCLSIALLTMI</sequence>
<dbReference type="Pfam" id="PF07690">
    <property type="entry name" value="MFS_1"/>
    <property type="match status" value="1"/>
</dbReference>
<feature type="transmembrane region" description="Helical" evidence="6">
    <location>
        <begin position="29"/>
        <end position="47"/>
    </location>
</feature>
<evidence type="ECO:0000313" key="9">
    <source>
        <dbReference type="Proteomes" id="UP001529235"/>
    </source>
</evidence>
<feature type="transmembrane region" description="Helical" evidence="6">
    <location>
        <begin position="299"/>
        <end position="321"/>
    </location>
</feature>
<feature type="transmembrane region" description="Helical" evidence="6">
    <location>
        <begin position="167"/>
        <end position="189"/>
    </location>
</feature>
<reference evidence="8 9" key="1">
    <citation type="submission" date="2023-05" db="EMBL/GenBank/DDBJ databases">
        <title>A new hyperthermophilic archaea 'Ignisphaera cupida' sp. nov. and description of the family 'Ignisphaeraceae' fam. nov.</title>
        <authorList>
            <person name="Podosokorskaya O.A."/>
            <person name="Elcheninov A.G."/>
            <person name="Klukina A."/>
            <person name="Merkel A.Y."/>
        </authorList>
    </citation>
    <scope>NUCLEOTIDE SEQUENCE [LARGE SCALE GENOMIC DNA]</scope>
    <source>
        <strain evidence="8 9">4213-co</strain>
    </source>
</reference>
<dbReference type="InterPro" id="IPR052425">
    <property type="entry name" value="Uncharacterized_MFS-type"/>
</dbReference>
<keyword evidence="4 6" id="KW-1133">Transmembrane helix</keyword>
<dbReference type="PANTHER" id="PTHR42688:SF1">
    <property type="entry name" value="BLR5212 PROTEIN"/>
    <property type="match status" value="1"/>
</dbReference>
<feature type="transmembrane region" description="Helical" evidence="6">
    <location>
        <begin position="333"/>
        <end position="356"/>
    </location>
</feature>
<evidence type="ECO:0000256" key="3">
    <source>
        <dbReference type="ARBA" id="ARBA00022692"/>
    </source>
</evidence>
<feature type="transmembrane region" description="Helical" evidence="6">
    <location>
        <begin position="141"/>
        <end position="161"/>
    </location>
</feature>
<keyword evidence="9" id="KW-1185">Reference proteome</keyword>
<evidence type="ECO:0000256" key="4">
    <source>
        <dbReference type="ARBA" id="ARBA00022989"/>
    </source>
</evidence>
<dbReference type="InterPro" id="IPR036259">
    <property type="entry name" value="MFS_trans_sf"/>
</dbReference>
<feature type="transmembrane region" description="Helical" evidence="6">
    <location>
        <begin position="246"/>
        <end position="267"/>
    </location>
</feature>
<evidence type="ECO:0000256" key="2">
    <source>
        <dbReference type="ARBA" id="ARBA00022475"/>
    </source>
</evidence>
<evidence type="ECO:0000256" key="1">
    <source>
        <dbReference type="ARBA" id="ARBA00004651"/>
    </source>
</evidence>
<dbReference type="Gene3D" id="1.20.1250.20">
    <property type="entry name" value="MFS general substrate transporter like domains"/>
    <property type="match status" value="2"/>
</dbReference>
<keyword evidence="2" id="KW-1003">Cell membrane</keyword>
<accession>A0ABD4Z7Y2</accession>
<evidence type="ECO:0000256" key="6">
    <source>
        <dbReference type="SAM" id="Phobius"/>
    </source>
</evidence>
<feature type="transmembrane region" description="Helical" evidence="6">
    <location>
        <begin position="210"/>
        <end position="234"/>
    </location>
</feature>
<dbReference type="PROSITE" id="PS50850">
    <property type="entry name" value="MFS"/>
    <property type="match status" value="1"/>
</dbReference>
<dbReference type="SUPFAM" id="SSF103473">
    <property type="entry name" value="MFS general substrate transporter"/>
    <property type="match status" value="1"/>
</dbReference>
<feature type="transmembrane region" description="Helical" evidence="6">
    <location>
        <begin position="362"/>
        <end position="382"/>
    </location>
</feature>
<feature type="transmembrane region" description="Helical" evidence="6">
    <location>
        <begin position="274"/>
        <end position="293"/>
    </location>
</feature>
<protein>
    <submittedName>
        <fullName evidence="8">MFS transporter</fullName>
    </submittedName>
</protein>
<dbReference type="CDD" id="cd17370">
    <property type="entry name" value="MFS_MJ1317_like"/>
    <property type="match status" value="1"/>
</dbReference>
<dbReference type="InterPro" id="IPR011701">
    <property type="entry name" value="MFS"/>
</dbReference>
<dbReference type="PANTHER" id="PTHR42688">
    <property type="entry name" value="CONSERVED PROTEIN"/>
    <property type="match status" value="1"/>
</dbReference>
<dbReference type="RefSeq" id="WP_285274019.1">
    <property type="nucleotide sequence ID" value="NZ_JASNVW010000003.1"/>
</dbReference>
<organism evidence="8 9">
    <name type="scientific">Ignisphaera cupida</name>
    <dbReference type="NCBI Taxonomy" id="3050454"/>
    <lineage>
        <taxon>Archaea</taxon>
        <taxon>Thermoproteota</taxon>
        <taxon>Thermoprotei</taxon>
        <taxon>Desulfurococcales</taxon>
        <taxon>Desulfurococcaceae</taxon>
        <taxon>Ignisphaera</taxon>
    </lineage>
</organism>
<evidence type="ECO:0000256" key="5">
    <source>
        <dbReference type="ARBA" id="ARBA00023136"/>
    </source>
</evidence>
<evidence type="ECO:0000259" key="7">
    <source>
        <dbReference type="PROSITE" id="PS50850"/>
    </source>
</evidence>
<name>A0ABD4Z7Y2_9CREN</name>
<comment type="caution">
    <text evidence="8">The sequence shown here is derived from an EMBL/GenBank/DDBJ whole genome shotgun (WGS) entry which is preliminary data.</text>
</comment>
<keyword evidence="5 6" id="KW-0472">Membrane</keyword>
<feature type="transmembrane region" description="Helical" evidence="6">
    <location>
        <begin position="59"/>
        <end position="83"/>
    </location>
</feature>
<evidence type="ECO:0000313" key="8">
    <source>
        <dbReference type="EMBL" id="MDK6029038.1"/>
    </source>
</evidence>
<keyword evidence="3 6" id="KW-0812">Transmembrane</keyword>
<dbReference type="AlphaFoldDB" id="A0ABD4Z7Y2"/>
<comment type="subcellular location">
    <subcellularLocation>
        <location evidence="1">Cell membrane</location>
        <topology evidence="1">Multi-pass membrane protein</topology>
    </subcellularLocation>
</comment>
<dbReference type="Proteomes" id="UP001529235">
    <property type="component" value="Unassembled WGS sequence"/>
</dbReference>
<dbReference type="InterPro" id="IPR020846">
    <property type="entry name" value="MFS_dom"/>
</dbReference>
<dbReference type="GO" id="GO:0005886">
    <property type="term" value="C:plasma membrane"/>
    <property type="evidence" value="ECO:0007669"/>
    <property type="project" value="UniProtKB-SubCell"/>
</dbReference>
<gene>
    <name evidence="8" type="ORF">QPL79_06645</name>
</gene>
<proteinExistence type="predicted"/>
<feature type="domain" description="Major facilitator superfamily (MFS) profile" evidence="7">
    <location>
        <begin position="6"/>
        <end position="383"/>
    </location>
</feature>